<reference evidence="4 5" key="1">
    <citation type="submission" date="2019-05" db="EMBL/GenBank/DDBJ databases">
        <authorList>
            <person name="Lee S.D."/>
        </authorList>
    </citation>
    <scope>NUCLEOTIDE SEQUENCE [LARGE SCALE GENOMIC DNA]</scope>
    <source>
        <strain evidence="4 5">C5-26</strain>
    </source>
</reference>
<protein>
    <submittedName>
        <fullName evidence="4">1-acyl-sn-glycerol-3-phosphate acyltransferase</fullName>
    </submittedName>
</protein>
<evidence type="ECO:0000313" key="4">
    <source>
        <dbReference type="EMBL" id="TWP36689.1"/>
    </source>
</evidence>
<evidence type="ECO:0000313" key="5">
    <source>
        <dbReference type="Proteomes" id="UP000320244"/>
    </source>
</evidence>
<evidence type="ECO:0000256" key="2">
    <source>
        <dbReference type="ARBA" id="ARBA00023315"/>
    </source>
</evidence>
<dbReference type="PANTHER" id="PTHR10434">
    <property type="entry name" value="1-ACYL-SN-GLYCEROL-3-PHOSPHATE ACYLTRANSFERASE"/>
    <property type="match status" value="1"/>
</dbReference>
<keyword evidence="1 4" id="KW-0808">Transferase</keyword>
<keyword evidence="2 4" id="KW-0012">Acyltransferase</keyword>
<organism evidence="4 5">
    <name type="scientific">Leekyejoonella antrihumi</name>
    <dbReference type="NCBI Taxonomy" id="1660198"/>
    <lineage>
        <taxon>Bacteria</taxon>
        <taxon>Bacillati</taxon>
        <taxon>Actinomycetota</taxon>
        <taxon>Actinomycetes</taxon>
        <taxon>Micrococcales</taxon>
        <taxon>Dermacoccaceae</taxon>
        <taxon>Leekyejoonella</taxon>
    </lineage>
</organism>
<dbReference type="CDD" id="cd07989">
    <property type="entry name" value="LPLAT_AGPAT-like"/>
    <property type="match status" value="1"/>
</dbReference>
<dbReference type="SUPFAM" id="SSF69593">
    <property type="entry name" value="Glycerol-3-phosphate (1)-acyltransferase"/>
    <property type="match status" value="1"/>
</dbReference>
<dbReference type="OrthoDB" id="9808424at2"/>
<accession>A0A563E311</accession>
<dbReference type="Pfam" id="PF01553">
    <property type="entry name" value="Acyltransferase"/>
    <property type="match status" value="1"/>
</dbReference>
<gene>
    <name evidence="4" type="ORF">FGL98_09565</name>
</gene>
<dbReference type="InterPro" id="IPR002123">
    <property type="entry name" value="Plipid/glycerol_acylTrfase"/>
</dbReference>
<keyword evidence="5" id="KW-1185">Reference proteome</keyword>
<dbReference type="GO" id="GO:0006654">
    <property type="term" value="P:phosphatidic acid biosynthetic process"/>
    <property type="evidence" value="ECO:0007669"/>
    <property type="project" value="TreeGrafter"/>
</dbReference>
<dbReference type="SMART" id="SM00563">
    <property type="entry name" value="PlsC"/>
    <property type="match status" value="1"/>
</dbReference>
<dbReference type="GO" id="GO:0003841">
    <property type="term" value="F:1-acylglycerol-3-phosphate O-acyltransferase activity"/>
    <property type="evidence" value="ECO:0007669"/>
    <property type="project" value="TreeGrafter"/>
</dbReference>
<dbReference type="Proteomes" id="UP000320244">
    <property type="component" value="Unassembled WGS sequence"/>
</dbReference>
<dbReference type="PANTHER" id="PTHR10434:SF11">
    <property type="entry name" value="1-ACYL-SN-GLYCEROL-3-PHOSPHATE ACYLTRANSFERASE"/>
    <property type="match status" value="1"/>
</dbReference>
<proteinExistence type="predicted"/>
<dbReference type="AlphaFoldDB" id="A0A563E311"/>
<comment type="caution">
    <text evidence="4">The sequence shown here is derived from an EMBL/GenBank/DDBJ whole genome shotgun (WGS) entry which is preliminary data.</text>
</comment>
<evidence type="ECO:0000259" key="3">
    <source>
        <dbReference type="SMART" id="SM00563"/>
    </source>
</evidence>
<reference evidence="4 5" key="2">
    <citation type="submission" date="2019-08" db="EMBL/GenBank/DDBJ databases">
        <title>Jejuicoccus antrihumi gen. nov., sp. nov., a new member of the family Dermacoccaceae isolated from a cave.</title>
        <authorList>
            <person name="Schumann P."/>
            <person name="Kim I.S."/>
        </authorList>
    </citation>
    <scope>NUCLEOTIDE SEQUENCE [LARGE SCALE GENOMIC DNA]</scope>
    <source>
        <strain evidence="4 5">C5-26</strain>
    </source>
</reference>
<feature type="domain" description="Phospholipid/glycerol acyltransferase" evidence="3">
    <location>
        <begin position="45"/>
        <end position="155"/>
    </location>
</feature>
<evidence type="ECO:0000256" key="1">
    <source>
        <dbReference type="ARBA" id="ARBA00022679"/>
    </source>
</evidence>
<dbReference type="GO" id="GO:0005886">
    <property type="term" value="C:plasma membrane"/>
    <property type="evidence" value="ECO:0007669"/>
    <property type="project" value="TreeGrafter"/>
</dbReference>
<sequence length="229" mass="24456">MSEPTGDLTQAPLASPGRRLGWFLMHVLYEGRALHGNRIPRTGPVIVISNHSAFLDGPVVFCLAPRTLHFLVKSAYFSSAWGAVLRKMGQIPIDQHSADRRALMAAKATLERGDAVGIFPEGHRGGGTVEAAEQGAAWLALQTGALIVPAATLGTRGTSGDTDTWPRPRGRIRVVFGEPFAIRPFEPVSGRERLRLATEQLRSRLAAHVQASVGETGMGLPAARPGGDD</sequence>
<dbReference type="EMBL" id="VCQV01000010">
    <property type="protein sequence ID" value="TWP36689.1"/>
    <property type="molecule type" value="Genomic_DNA"/>
</dbReference>
<dbReference type="RefSeq" id="WP_146316530.1">
    <property type="nucleotide sequence ID" value="NZ_VCQV01000010.1"/>
</dbReference>
<name>A0A563E311_9MICO</name>